<name>A0A2N3WLJ8_9PSEU</name>
<evidence type="ECO:0000259" key="4">
    <source>
        <dbReference type="SMART" id="SM00479"/>
    </source>
</evidence>
<evidence type="ECO:0000313" key="6">
    <source>
        <dbReference type="EMBL" id="PKV94754.1"/>
    </source>
</evidence>
<dbReference type="EMBL" id="JACJHR010000021">
    <property type="protein sequence ID" value="MBB2500755.1"/>
    <property type="molecule type" value="Genomic_DNA"/>
</dbReference>
<dbReference type="AlphaFoldDB" id="A0A2N3WLJ8"/>
<evidence type="ECO:0000256" key="3">
    <source>
        <dbReference type="ARBA" id="ARBA00022839"/>
    </source>
</evidence>
<evidence type="ECO:0000256" key="1">
    <source>
        <dbReference type="ARBA" id="ARBA00022722"/>
    </source>
</evidence>
<dbReference type="Pfam" id="PF00929">
    <property type="entry name" value="RNase_T"/>
    <property type="match status" value="1"/>
</dbReference>
<dbReference type="InterPro" id="IPR013520">
    <property type="entry name" value="Ribonucl_H"/>
</dbReference>
<dbReference type="SMART" id="SM00479">
    <property type="entry name" value="EXOIII"/>
    <property type="match status" value="1"/>
</dbReference>
<dbReference type="GO" id="GO:0008408">
    <property type="term" value="F:3'-5' exonuclease activity"/>
    <property type="evidence" value="ECO:0007669"/>
    <property type="project" value="TreeGrafter"/>
</dbReference>
<dbReference type="RefSeq" id="WP_037359938.1">
    <property type="nucleotide sequence ID" value="NZ_JACJHR010000021.1"/>
</dbReference>
<gene>
    <name evidence="6" type="ORF">ATK30_5638</name>
    <name evidence="5" type="ORF">H5411_16665</name>
</gene>
<proteinExistence type="predicted"/>
<keyword evidence="3 5" id="KW-0269">Exonuclease</keyword>
<reference evidence="6 7" key="1">
    <citation type="submission" date="2017-12" db="EMBL/GenBank/DDBJ databases">
        <title>Sequencing the genomes of 1000 Actinobacteria strains.</title>
        <authorList>
            <person name="Klenk H.-P."/>
        </authorList>
    </citation>
    <scope>NUCLEOTIDE SEQUENCE [LARGE SCALE GENOMIC DNA]</scope>
    <source>
        <strain evidence="6 7">DSM 45165</strain>
    </source>
</reference>
<accession>A0A2N3WLJ8</accession>
<evidence type="ECO:0000256" key="2">
    <source>
        <dbReference type="ARBA" id="ARBA00022801"/>
    </source>
</evidence>
<dbReference type="GO" id="GO:0005829">
    <property type="term" value="C:cytosol"/>
    <property type="evidence" value="ECO:0007669"/>
    <property type="project" value="TreeGrafter"/>
</dbReference>
<dbReference type="OrthoDB" id="9803913at2"/>
<keyword evidence="2" id="KW-0378">Hydrolase</keyword>
<dbReference type="PANTHER" id="PTHR30231">
    <property type="entry name" value="DNA POLYMERASE III SUBUNIT EPSILON"/>
    <property type="match status" value="1"/>
</dbReference>
<dbReference type="CDD" id="cd06127">
    <property type="entry name" value="DEDDh"/>
    <property type="match status" value="1"/>
</dbReference>
<accession>A0A8E1VYK5</accession>
<keyword evidence="1" id="KW-0540">Nuclease</keyword>
<organism evidence="6 7">
    <name type="scientific">Amycolatopsis echigonensis</name>
    <dbReference type="NCBI Taxonomy" id="2576905"/>
    <lineage>
        <taxon>Bacteria</taxon>
        <taxon>Bacillati</taxon>
        <taxon>Actinomycetota</taxon>
        <taxon>Actinomycetes</taxon>
        <taxon>Pseudonocardiales</taxon>
        <taxon>Pseudonocardiaceae</taxon>
        <taxon>Amycolatopsis</taxon>
    </lineage>
</organism>
<dbReference type="GO" id="GO:0003676">
    <property type="term" value="F:nucleic acid binding"/>
    <property type="evidence" value="ECO:0007669"/>
    <property type="project" value="InterPro"/>
</dbReference>
<evidence type="ECO:0000313" key="8">
    <source>
        <dbReference type="Proteomes" id="UP000550260"/>
    </source>
</evidence>
<dbReference type="PANTHER" id="PTHR30231:SF4">
    <property type="entry name" value="PROTEIN NEN2"/>
    <property type="match status" value="1"/>
</dbReference>
<dbReference type="Proteomes" id="UP000550260">
    <property type="component" value="Unassembled WGS sequence"/>
</dbReference>
<evidence type="ECO:0000313" key="5">
    <source>
        <dbReference type="EMBL" id="MBB2500755.1"/>
    </source>
</evidence>
<feature type="domain" description="Exonuclease" evidence="4">
    <location>
        <begin position="8"/>
        <end position="173"/>
    </location>
</feature>
<keyword evidence="7" id="KW-1185">Reference proteome</keyword>
<dbReference type="InterPro" id="IPR036397">
    <property type="entry name" value="RNaseH_sf"/>
</dbReference>
<dbReference type="Proteomes" id="UP000233750">
    <property type="component" value="Unassembled WGS sequence"/>
</dbReference>
<comment type="caution">
    <text evidence="6">The sequence shown here is derived from an EMBL/GenBank/DDBJ whole genome shotgun (WGS) entry which is preliminary data.</text>
</comment>
<evidence type="ECO:0000313" key="7">
    <source>
        <dbReference type="Proteomes" id="UP000233750"/>
    </source>
</evidence>
<dbReference type="SUPFAM" id="SSF53098">
    <property type="entry name" value="Ribonuclease H-like"/>
    <property type="match status" value="1"/>
</dbReference>
<reference evidence="5 8" key="2">
    <citation type="submission" date="2020-08" db="EMBL/GenBank/DDBJ databases">
        <title>Amycolatopsis echigonensis JCM 21831.</title>
        <authorList>
            <person name="Tedsree N."/>
            <person name="Kuncharoen N."/>
            <person name="Likhitwitayawuid K."/>
            <person name="Tanasupawat S."/>
        </authorList>
    </citation>
    <scope>NUCLEOTIDE SEQUENCE [LARGE SCALE GENOMIC DNA]</scope>
    <source>
        <strain evidence="5 8">JCM 21831</strain>
    </source>
</reference>
<dbReference type="InterPro" id="IPR012337">
    <property type="entry name" value="RNaseH-like_sf"/>
</dbReference>
<dbReference type="FunFam" id="3.30.420.10:FF:000045">
    <property type="entry name" value="3'-5' exonuclease DinG"/>
    <property type="match status" value="1"/>
</dbReference>
<sequence>MTDWTALSYVVVDVEGNGQQPADLVEIAAVRIEHGSISEPVSWLVRPGRPITPFAKRIHGITNEQVAGAPAFAEIAAEVLKALDAPALIAHNAHVDVGVLERELGDWECPEVFDTLKLSRRFLPGHPTYKLGSLVRQLGLDAGLEDMQQPHRAAYDTTVTARLFAHVAAGRSLEALRERPERGDEDDAVLF</sequence>
<protein>
    <submittedName>
        <fullName evidence="5">3'-5' exonuclease</fullName>
    </submittedName>
    <submittedName>
        <fullName evidence="6">DNA polymerase-3 subunit epsilon/exodeoxyribonuclease X</fullName>
    </submittedName>
</protein>
<dbReference type="Gene3D" id="3.30.420.10">
    <property type="entry name" value="Ribonuclease H-like superfamily/Ribonuclease H"/>
    <property type="match status" value="1"/>
</dbReference>
<dbReference type="EMBL" id="PJMY01000003">
    <property type="protein sequence ID" value="PKV94754.1"/>
    <property type="molecule type" value="Genomic_DNA"/>
</dbReference>